<accession>A0A165Q622</accession>
<dbReference type="Pfam" id="PF02163">
    <property type="entry name" value="Peptidase_M50"/>
    <property type="match status" value="1"/>
</dbReference>
<evidence type="ECO:0000313" key="9">
    <source>
        <dbReference type="Proteomes" id="UP000076761"/>
    </source>
</evidence>
<dbReference type="GO" id="GO:0005737">
    <property type="term" value="C:cytoplasm"/>
    <property type="evidence" value="ECO:0007669"/>
    <property type="project" value="TreeGrafter"/>
</dbReference>
<dbReference type="InterPro" id="IPR001193">
    <property type="entry name" value="MBTPS2"/>
</dbReference>
<evidence type="ECO:0000256" key="4">
    <source>
        <dbReference type="ARBA" id="ARBA00023136"/>
    </source>
</evidence>
<dbReference type="PANTHER" id="PTHR13325">
    <property type="entry name" value="PROTEASE M50 MEMBRANE-BOUND TRANSCRIPTION FACTOR SITE 2 PROTEASE"/>
    <property type="match status" value="1"/>
</dbReference>
<dbReference type="GO" id="GO:0031293">
    <property type="term" value="P:membrane protein intracellular domain proteolysis"/>
    <property type="evidence" value="ECO:0007669"/>
    <property type="project" value="TreeGrafter"/>
</dbReference>
<evidence type="ECO:0000256" key="5">
    <source>
        <dbReference type="ARBA" id="ARBA00032658"/>
    </source>
</evidence>
<gene>
    <name evidence="8" type="ORF">NEOLEDRAFT_719998</name>
</gene>
<proteinExistence type="predicted"/>
<feature type="transmembrane region" description="Helical" evidence="6">
    <location>
        <begin position="337"/>
        <end position="358"/>
    </location>
</feature>
<evidence type="ECO:0000256" key="6">
    <source>
        <dbReference type="SAM" id="Phobius"/>
    </source>
</evidence>
<evidence type="ECO:0000256" key="2">
    <source>
        <dbReference type="ARBA" id="ARBA00022692"/>
    </source>
</evidence>
<dbReference type="OrthoDB" id="7694678at2759"/>
<name>A0A165Q622_9AGAM</name>
<organism evidence="8 9">
    <name type="scientific">Neolentinus lepideus HHB14362 ss-1</name>
    <dbReference type="NCBI Taxonomy" id="1314782"/>
    <lineage>
        <taxon>Eukaryota</taxon>
        <taxon>Fungi</taxon>
        <taxon>Dikarya</taxon>
        <taxon>Basidiomycota</taxon>
        <taxon>Agaricomycotina</taxon>
        <taxon>Agaricomycetes</taxon>
        <taxon>Gloeophyllales</taxon>
        <taxon>Gloeophyllaceae</taxon>
        <taxon>Neolentinus</taxon>
    </lineage>
</organism>
<dbReference type="EMBL" id="KV425601">
    <property type="protein sequence ID" value="KZT21974.1"/>
    <property type="molecule type" value="Genomic_DNA"/>
</dbReference>
<sequence>MTIGASLSLLLPSAFVKLSSPSLASLSPPARLRIIASGAFHNLLMWVVLVLLISSPIGKLGWRLLGYADVGAYGRVVTGFDDDSDLQGYLPFGSLITKLDDISLNSTTDVWTRHLTQSTQSTAAAPGWCIGQDSYLSAPSTCCSSSSHDTPPSSFACFSSRCLDPLSVMNRGHARCISLSDCASEQVCVMLDERESLLRITFLPEPRDRNSKSQVVVWRGPRIEVYEQVRVGTMLPGTFTPLWLPDLTGVFFEYLATIALSLYFFNLLPLPYLDGVQLLDALLDYISAATSGPSARYSLSPDIELDAIEAGSSERMTGRSWSTRTRSRWKERLTWTLRVYTIVMSVTYIVLGMVEWIIRR</sequence>
<dbReference type="InParanoid" id="A0A165Q622"/>
<dbReference type="GO" id="GO:0016020">
    <property type="term" value="C:membrane"/>
    <property type="evidence" value="ECO:0007669"/>
    <property type="project" value="InterPro"/>
</dbReference>
<keyword evidence="9" id="KW-1185">Reference proteome</keyword>
<dbReference type="GO" id="GO:0004222">
    <property type="term" value="F:metalloendopeptidase activity"/>
    <property type="evidence" value="ECO:0007669"/>
    <property type="project" value="InterPro"/>
</dbReference>
<keyword evidence="4 6" id="KW-0472">Membrane</keyword>
<dbReference type="PANTHER" id="PTHR13325:SF3">
    <property type="entry name" value="MEMBRANE-BOUND TRANSCRIPTION FACTOR SITE-2 PROTEASE"/>
    <property type="match status" value="1"/>
</dbReference>
<evidence type="ECO:0000256" key="3">
    <source>
        <dbReference type="ARBA" id="ARBA00022989"/>
    </source>
</evidence>
<feature type="domain" description="Peptidase M50" evidence="7">
    <location>
        <begin position="251"/>
        <end position="287"/>
    </location>
</feature>
<dbReference type="GO" id="GO:1905897">
    <property type="term" value="P:regulation of response to endoplasmic reticulum stress"/>
    <property type="evidence" value="ECO:0007669"/>
    <property type="project" value="TreeGrafter"/>
</dbReference>
<evidence type="ECO:0000259" key="7">
    <source>
        <dbReference type="Pfam" id="PF02163"/>
    </source>
</evidence>
<evidence type="ECO:0000313" key="8">
    <source>
        <dbReference type="EMBL" id="KZT21974.1"/>
    </source>
</evidence>
<evidence type="ECO:0000256" key="1">
    <source>
        <dbReference type="ARBA" id="ARBA00004127"/>
    </source>
</evidence>
<dbReference type="STRING" id="1314782.A0A165Q622"/>
<dbReference type="InterPro" id="IPR008915">
    <property type="entry name" value="Peptidase_M50"/>
</dbReference>
<keyword evidence="2 6" id="KW-0812">Transmembrane</keyword>
<protein>
    <recommendedName>
        <fullName evidence="5">Endopeptidase S2P</fullName>
    </recommendedName>
</protein>
<reference evidence="8 9" key="1">
    <citation type="journal article" date="2016" name="Mol. Biol. Evol.">
        <title>Comparative Genomics of Early-Diverging Mushroom-Forming Fungi Provides Insights into the Origins of Lignocellulose Decay Capabilities.</title>
        <authorList>
            <person name="Nagy L.G."/>
            <person name="Riley R."/>
            <person name="Tritt A."/>
            <person name="Adam C."/>
            <person name="Daum C."/>
            <person name="Floudas D."/>
            <person name="Sun H."/>
            <person name="Yadav J.S."/>
            <person name="Pangilinan J."/>
            <person name="Larsson K.H."/>
            <person name="Matsuura K."/>
            <person name="Barry K."/>
            <person name="Labutti K."/>
            <person name="Kuo R."/>
            <person name="Ohm R.A."/>
            <person name="Bhattacharya S.S."/>
            <person name="Shirouzu T."/>
            <person name="Yoshinaga Y."/>
            <person name="Martin F.M."/>
            <person name="Grigoriev I.V."/>
            <person name="Hibbett D.S."/>
        </authorList>
    </citation>
    <scope>NUCLEOTIDE SEQUENCE [LARGE SCALE GENOMIC DNA]</scope>
    <source>
        <strain evidence="8 9">HHB14362 ss-1</strain>
    </source>
</reference>
<feature type="transmembrane region" description="Helical" evidence="6">
    <location>
        <begin position="242"/>
        <end position="265"/>
    </location>
</feature>
<dbReference type="AlphaFoldDB" id="A0A165Q622"/>
<comment type="subcellular location">
    <subcellularLocation>
        <location evidence="1">Endomembrane system</location>
        <topology evidence="1">Multi-pass membrane protein</topology>
    </subcellularLocation>
</comment>
<keyword evidence="3 6" id="KW-1133">Transmembrane helix</keyword>
<dbReference type="Proteomes" id="UP000076761">
    <property type="component" value="Unassembled WGS sequence"/>
</dbReference>
<dbReference type="GO" id="GO:0012505">
    <property type="term" value="C:endomembrane system"/>
    <property type="evidence" value="ECO:0007669"/>
    <property type="project" value="UniProtKB-SubCell"/>
</dbReference>